<dbReference type="GO" id="GO:0003677">
    <property type="term" value="F:DNA binding"/>
    <property type="evidence" value="ECO:0007669"/>
    <property type="project" value="UniProtKB-KW"/>
</dbReference>
<dbReference type="eggNOG" id="COG2188">
    <property type="taxonomic scope" value="Bacteria"/>
</dbReference>
<dbReference type="InterPro" id="IPR000524">
    <property type="entry name" value="Tscrpt_reg_HTH_GntR"/>
</dbReference>
<dbReference type="InterPro" id="IPR011663">
    <property type="entry name" value="UTRA"/>
</dbReference>
<dbReference type="Gene3D" id="3.40.1410.10">
    <property type="entry name" value="Chorismate lyase-like"/>
    <property type="match status" value="1"/>
</dbReference>
<dbReference type="PANTHER" id="PTHR44846:SF1">
    <property type="entry name" value="MANNOSYL-D-GLYCERATE TRANSPORT_METABOLISM SYSTEM REPRESSOR MNGR-RELATED"/>
    <property type="match status" value="1"/>
</dbReference>
<dbReference type="Pfam" id="PF00392">
    <property type="entry name" value="GntR"/>
    <property type="match status" value="1"/>
</dbReference>
<dbReference type="FunFam" id="1.10.10.10:FF:000079">
    <property type="entry name" value="GntR family transcriptional regulator"/>
    <property type="match status" value="1"/>
</dbReference>
<dbReference type="RefSeq" id="WP_008597141.1">
    <property type="nucleotide sequence ID" value="NZ_AMRM01000012.1"/>
</dbReference>
<dbReference type="Proteomes" id="UP000006786">
    <property type="component" value="Unassembled WGS sequence"/>
</dbReference>
<comment type="caution">
    <text evidence="5">The sequence shown here is derived from an EMBL/GenBank/DDBJ whole genome shotgun (WGS) entry which is preliminary data.</text>
</comment>
<evidence type="ECO:0000259" key="4">
    <source>
        <dbReference type="PROSITE" id="PS50949"/>
    </source>
</evidence>
<dbReference type="CDD" id="cd07377">
    <property type="entry name" value="WHTH_GntR"/>
    <property type="match status" value="1"/>
</dbReference>
<gene>
    <name evidence="5" type="ORF">NA2_11869</name>
</gene>
<proteinExistence type="predicted"/>
<dbReference type="GO" id="GO:0003700">
    <property type="term" value="F:DNA-binding transcription factor activity"/>
    <property type="evidence" value="ECO:0007669"/>
    <property type="project" value="InterPro"/>
</dbReference>
<dbReference type="InterPro" id="IPR036388">
    <property type="entry name" value="WH-like_DNA-bd_sf"/>
</dbReference>
<dbReference type="SMART" id="SM00866">
    <property type="entry name" value="UTRA"/>
    <property type="match status" value="1"/>
</dbReference>
<name>K2LLE7_9HYPH</name>
<dbReference type="PANTHER" id="PTHR44846">
    <property type="entry name" value="MANNOSYL-D-GLYCERATE TRANSPORT/METABOLISM SYSTEM REPRESSOR MNGR-RELATED"/>
    <property type="match status" value="1"/>
</dbReference>
<dbReference type="STRING" id="391937.NA2_11869"/>
<reference evidence="5 6" key="1">
    <citation type="journal article" date="2012" name="J. Bacteriol.">
        <title>Genome Sequence of Nitratireductor pacificus Type Strain pht-3B.</title>
        <authorList>
            <person name="Lai Q."/>
            <person name="Li G."/>
            <person name="Shao Z."/>
        </authorList>
    </citation>
    <scope>NUCLEOTIDE SEQUENCE [LARGE SCALE GENOMIC DNA]</scope>
    <source>
        <strain evidence="6">pht-3B</strain>
    </source>
</reference>
<keyword evidence="1" id="KW-0805">Transcription regulation</keyword>
<organism evidence="5 6">
    <name type="scientific">Nitratireductor pacificus pht-3B</name>
    <dbReference type="NCBI Taxonomy" id="391937"/>
    <lineage>
        <taxon>Bacteria</taxon>
        <taxon>Pseudomonadati</taxon>
        <taxon>Pseudomonadota</taxon>
        <taxon>Alphaproteobacteria</taxon>
        <taxon>Hyphomicrobiales</taxon>
        <taxon>Phyllobacteriaceae</taxon>
        <taxon>Nitratireductor</taxon>
    </lineage>
</organism>
<dbReference type="Pfam" id="PF07702">
    <property type="entry name" value="UTRA"/>
    <property type="match status" value="1"/>
</dbReference>
<feature type="domain" description="HTH gntR-type" evidence="4">
    <location>
        <begin position="4"/>
        <end position="72"/>
    </location>
</feature>
<evidence type="ECO:0000256" key="3">
    <source>
        <dbReference type="ARBA" id="ARBA00023163"/>
    </source>
</evidence>
<keyword evidence="2" id="KW-0238">DNA-binding</keyword>
<dbReference type="GO" id="GO:0045892">
    <property type="term" value="P:negative regulation of DNA-templated transcription"/>
    <property type="evidence" value="ECO:0007669"/>
    <property type="project" value="TreeGrafter"/>
</dbReference>
<dbReference type="EMBL" id="AMRM01000012">
    <property type="protein sequence ID" value="EKF18594.1"/>
    <property type="molecule type" value="Genomic_DNA"/>
</dbReference>
<dbReference type="PRINTS" id="PR00035">
    <property type="entry name" value="HTHGNTR"/>
</dbReference>
<evidence type="ECO:0000313" key="6">
    <source>
        <dbReference type="Proteomes" id="UP000006786"/>
    </source>
</evidence>
<dbReference type="SMART" id="SM00345">
    <property type="entry name" value="HTH_GNTR"/>
    <property type="match status" value="1"/>
</dbReference>
<dbReference type="AlphaFoldDB" id="K2LLE7"/>
<evidence type="ECO:0000256" key="1">
    <source>
        <dbReference type="ARBA" id="ARBA00023015"/>
    </source>
</evidence>
<dbReference type="SUPFAM" id="SSF64288">
    <property type="entry name" value="Chorismate lyase-like"/>
    <property type="match status" value="1"/>
</dbReference>
<dbReference type="PATRIC" id="fig|391937.3.peg.2439"/>
<dbReference type="Gene3D" id="1.10.10.10">
    <property type="entry name" value="Winged helix-like DNA-binding domain superfamily/Winged helix DNA-binding domain"/>
    <property type="match status" value="1"/>
</dbReference>
<dbReference type="InterPro" id="IPR028978">
    <property type="entry name" value="Chorismate_lyase_/UTRA_dom_sf"/>
</dbReference>
<keyword evidence="3" id="KW-0804">Transcription</keyword>
<protein>
    <recommendedName>
        <fullName evidence="4">HTH gntR-type domain-containing protein</fullName>
    </recommendedName>
</protein>
<dbReference type="InterPro" id="IPR036390">
    <property type="entry name" value="WH_DNA-bd_sf"/>
</dbReference>
<evidence type="ECO:0000256" key="2">
    <source>
        <dbReference type="ARBA" id="ARBA00023125"/>
    </source>
</evidence>
<accession>K2LLE7</accession>
<sequence>MEYKPLYMQIRDHLVRRLVDGSWSPGMLIPSEMELARQLEVSQGTVRKALDTMTADNLLIRRQGKGTFVAEPEDARILFQFFRLVPDGGQAVFPQSQVLSRAESTASYEEARALDILEKNPVWRIERLRHLADACVLVETIVLPTERFPDFPEMAEIPNNIYQMFSVRWRITIAQAEESIKAIAASATDAGHLACAAGTPLLRIHRVARDLEGRPVELRVSRCLTQNIQYSVNLR</sequence>
<dbReference type="SUPFAM" id="SSF46785">
    <property type="entry name" value="Winged helix' DNA-binding domain"/>
    <property type="match status" value="1"/>
</dbReference>
<dbReference type="InterPro" id="IPR050679">
    <property type="entry name" value="Bact_HTH_transcr_reg"/>
</dbReference>
<evidence type="ECO:0000313" key="5">
    <source>
        <dbReference type="EMBL" id="EKF18594.1"/>
    </source>
</evidence>
<keyword evidence="6" id="KW-1185">Reference proteome</keyword>
<dbReference type="PROSITE" id="PS50949">
    <property type="entry name" value="HTH_GNTR"/>
    <property type="match status" value="1"/>
</dbReference>